<gene>
    <name evidence="2" type="ORF">RM190_06580</name>
</gene>
<dbReference type="Gene3D" id="3.40.50.300">
    <property type="entry name" value="P-loop containing nucleotide triphosphate hydrolases"/>
    <property type="match status" value="1"/>
</dbReference>
<dbReference type="Proteomes" id="UP001251085">
    <property type="component" value="Unassembled WGS sequence"/>
</dbReference>
<dbReference type="SUPFAM" id="SSF53795">
    <property type="entry name" value="PEP carboxykinase-like"/>
    <property type="match status" value="1"/>
</dbReference>
<protein>
    <submittedName>
        <fullName evidence="2">HPr kinase/phosphatase C-terminal domain-containing protein</fullName>
    </submittedName>
</protein>
<dbReference type="GO" id="GO:0016301">
    <property type="term" value="F:kinase activity"/>
    <property type="evidence" value="ECO:0007669"/>
    <property type="project" value="UniProtKB-KW"/>
</dbReference>
<dbReference type="CDD" id="cd01918">
    <property type="entry name" value="HprK_C"/>
    <property type="match status" value="1"/>
</dbReference>
<dbReference type="InterPro" id="IPR011104">
    <property type="entry name" value="Hpr_kin/Pase_C"/>
</dbReference>
<reference evidence="3" key="1">
    <citation type="submission" date="2023-07" db="EMBL/GenBank/DDBJ databases">
        <title>Characterization of two Paracoccaceae strains isolated from Phycosphere and proposal of Xinfangfangia lacusdiani sp. nov.</title>
        <authorList>
            <person name="Deng Y."/>
            <person name="Zhang Y.Q."/>
        </authorList>
    </citation>
    <scope>NUCLEOTIDE SEQUENCE [LARGE SCALE GENOMIC DNA]</scope>
    <source>
        <strain evidence="3">CPCC 101403</strain>
    </source>
</reference>
<comment type="caution">
    <text evidence="2">The sequence shown here is derived from an EMBL/GenBank/DDBJ whole genome shotgun (WGS) entry which is preliminary data.</text>
</comment>
<keyword evidence="2" id="KW-0808">Transferase</keyword>
<keyword evidence="2" id="KW-0418">Kinase</keyword>
<dbReference type="InterPro" id="IPR027417">
    <property type="entry name" value="P-loop_NTPase"/>
</dbReference>
<feature type="domain" description="HPr kinase/phosphorylase C-terminal" evidence="1">
    <location>
        <begin position="7"/>
        <end position="81"/>
    </location>
</feature>
<dbReference type="EMBL" id="JAVRQI010000004">
    <property type="protein sequence ID" value="MDT1061520.1"/>
    <property type="molecule type" value="Genomic_DNA"/>
</dbReference>
<keyword evidence="3" id="KW-1185">Reference proteome</keyword>
<dbReference type="RefSeq" id="WP_311758617.1">
    <property type="nucleotide sequence ID" value="NZ_JAVRQI010000004.1"/>
</dbReference>
<name>A0ABU3EDH8_9RHOB</name>
<evidence type="ECO:0000313" key="2">
    <source>
        <dbReference type="EMBL" id="MDT1061520.1"/>
    </source>
</evidence>
<proteinExistence type="predicted"/>
<organism evidence="2 3">
    <name type="scientific">Paracoccus broussonetiae</name>
    <dbReference type="NCBI Taxonomy" id="3075834"/>
    <lineage>
        <taxon>Bacteria</taxon>
        <taxon>Pseudomonadati</taxon>
        <taxon>Pseudomonadota</taxon>
        <taxon>Alphaproteobacteria</taxon>
        <taxon>Rhodobacterales</taxon>
        <taxon>Paracoccaceae</taxon>
        <taxon>Paracoccus</taxon>
    </lineage>
</organism>
<sequence>MTDSDAVILHASSVEVSGRGLLILGASGSGKSSLALSLMAMGGVLVADDRTRVYLQQGRLIADCPEAIRGRIEARGVGILAADYAGAVELTLAVDMDRAEPERLPPRRHLAVLGVDLPLVLGQGRGHLASVLRQYLLAGRADRDEA</sequence>
<evidence type="ECO:0000259" key="1">
    <source>
        <dbReference type="Pfam" id="PF07475"/>
    </source>
</evidence>
<evidence type="ECO:0000313" key="3">
    <source>
        <dbReference type="Proteomes" id="UP001251085"/>
    </source>
</evidence>
<accession>A0ABU3EDH8</accession>
<dbReference type="Pfam" id="PF07475">
    <property type="entry name" value="Hpr_kinase_C"/>
    <property type="match status" value="1"/>
</dbReference>